<comment type="similarity">
    <text evidence="1 3">Belongs to the short-chain dehydrogenases/reductases (SDR) family.</text>
</comment>
<keyword evidence="2" id="KW-0560">Oxidoreductase</keyword>
<feature type="transmembrane region" description="Helical" evidence="4">
    <location>
        <begin position="24"/>
        <end position="46"/>
    </location>
</feature>
<dbReference type="Pfam" id="PF00106">
    <property type="entry name" value="adh_short"/>
    <property type="match status" value="1"/>
</dbReference>
<name>A0A423WT71_9PEZI</name>
<dbReference type="SUPFAM" id="SSF51735">
    <property type="entry name" value="NAD(P)-binding Rossmann-fold domains"/>
    <property type="match status" value="1"/>
</dbReference>
<keyword evidence="6" id="KW-1185">Reference proteome</keyword>
<dbReference type="PRINTS" id="PR00080">
    <property type="entry name" value="SDRFAMILY"/>
</dbReference>
<dbReference type="AlphaFoldDB" id="A0A423WT71"/>
<evidence type="ECO:0000313" key="5">
    <source>
        <dbReference type="EMBL" id="ROW06541.1"/>
    </source>
</evidence>
<feature type="transmembrane region" description="Helical" evidence="4">
    <location>
        <begin position="58"/>
        <end position="75"/>
    </location>
</feature>
<dbReference type="OrthoDB" id="5840532at2759"/>
<evidence type="ECO:0000256" key="2">
    <source>
        <dbReference type="ARBA" id="ARBA00023002"/>
    </source>
</evidence>
<gene>
    <name evidence="5" type="ORF">VMCG_04392</name>
</gene>
<comment type="caution">
    <text evidence="5">The sequence shown here is derived from an EMBL/GenBank/DDBJ whole genome shotgun (WGS) entry which is preliminary data.</text>
</comment>
<dbReference type="PANTHER" id="PTHR24322">
    <property type="entry name" value="PKSB"/>
    <property type="match status" value="1"/>
</dbReference>
<dbReference type="CDD" id="cd05339">
    <property type="entry name" value="17beta-HSDXI-like_SDR_c"/>
    <property type="match status" value="1"/>
</dbReference>
<reference evidence="5 6" key="1">
    <citation type="submission" date="2015-09" db="EMBL/GenBank/DDBJ databases">
        <title>Host preference determinants of Valsa canker pathogens revealed by comparative genomics.</title>
        <authorList>
            <person name="Yin Z."/>
            <person name="Huang L."/>
        </authorList>
    </citation>
    <scope>NUCLEOTIDE SEQUENCE [LARGE SCALE GENOMIC DNA]</scope>
    <source>
        <strain evidence="5 6">03-1</strain>
    </source>
</reference>
<sequence length="365" mass="39397">MASVGGFERPPQRDSWFAPLSVDLFLKVLNVTLFHPFVAWMIPLCFRAEHMDYDKMPIRITIAYATVITIWWMLGVINNRVAFGMPREVNLEDEVIVITGGASGLGLLIAEVYGMRGASVAVLDVREMSNGEARGVTFYKCDVADKEQVARVARQIEQDLGTPTVLINNAAIVVGKRLLDMDMDEVDRSLSTNLLSCFYTLKTFLPSMVRGPNGSGTIVTISSVIGKVGAAHLTDYAAAKAGLIGLHKSLTAELRQTHPGVRTVLVTPGQLGTPLFHGVRTPSSFLAPVVEPVEVAREVIAAIDGGRAGVISMPLYARMMDWYNVLPLSLQVIARRLAGVDTAMDGFIGRRGAEGGLGGKDGSLI</sequence>
<dbReference type="InterPro" id="IPR002347">
    <property type="entry name" value="SDR_fam"/>
</dbReference>
<dbReference type="Gene3D" id="3.40.50.720">
    <property type="entry name" value="NAD(P)-binding Rossmann-like Domain"/>
    <property type="match status" value="1"/>
</dbReference>
<keyword evidence="4" id="KW-1133">Transmembrane helix</keyword>
<dbReference type="PANTHER" id="PTHR24322:SF736">
    <property type="entry name" value="RETINOL DEHYDROGENASE 10"/>
    <property type="match status" value="1"/>
</dbReference>
<keyword evidence="4" id="KW-0812">Transmembrane</keyword>
<protein>
    <submittedName>
        <fullName evidence="5">Uncharacterized protein</fullName>
    </submittedName>
</protein>
<evidence type="ECO:0000256" key="1">
    <source>
        <dbReference type="ARBA" id="ARBA00006484"/>
    </source>
</evidence>
<dbReference type="PRINTS" id="PR00081">
    <property type="entry name" value="GDHRDH"/>
</dbReference>
<organism evidence="5 6">
    <name type="scientific">Cytospora schulzeri</name>
    <dbReference type="NCBI Taxonomy" id="448051"/>
    <lineage>
        <taxon>Eukaryota</taxon>
        <taxon>Fungi</taxon>
        <taxon>Dikarya</taxon>
        <taxon>Ascomycota</taxon>
        <taxon>Pezizomycotina</taxon>
        <taxon>Sordariomycetes</taxon>
        <taxon>Sordariomycetidae</taxon>
        <taxon>Diaporthales</taxon>
        <taxon>Cytosporaceae</taxon>
        <taxon>Cytospora</taxon>
    </lineage>
</organism>
<dbReference type="EMBL" id="LKEA01000010">
    <property type="protein sequence ID" value="ROW06541.1"/>
    <property type="molecule type" value="Genomic_DNA"/>
</dbReference>
<evidence type="ECO:0000313" key="6">
    <source>
        <dbReference type="Proteomes" id="UP000283895"/>
    </source>
</evidence>
<accession>A0A423WT71</accession>
<dbReference type="STRING" id="356882.A0A423WT71"/>
<evidence type="ECO:0000256" key="4">
    <source>
        <dbReference type="SAM" id="Phobius"/>
    </source>
</evidence>
<proteinExistence type="inferred from homology"/>
<evidence type="ECO:0000256" key="3">
    <source>
        <dbReference type="RuleBase" id="RU000363"/>
    </source>
</evidence>
<dbReference type="GO" id="GO:0016616">
    <property type="term" value="F:oxidoreductase activity, acting on the CH-OH group of donors, NAD or NADP as acceptor"/>
    <property type="evidence" value="ECO:0007669"/>
    <property type="project" value="TreeGrafter"/>
</dbReference>
<dbReference type="InterPro" id="IPR036291">
    <property type="entry name" value="NAD(P)-bd_dom_sf"/>
</dbReference>
<dbReference type="Proteomes" id="UP000283895">
    <property type="component" value="Unassembled WGS sequence"/>
</dbReference>
<keyword evidence="4" id="KW-0472">Membrane</keyword>